<dbReference type="InterPro" id="IPR017972">
    <property type="entry name" value="Cyt_P450_CS"/>
</dbReference>
<organism evidence="10 11">
    <name type="scientific">Lupinus albus</name>
    <name type="common">White lupine</name>
    <name type="synonym">Lupinus termis</name>
    <dbReference type="NCBI Taxonomy" id="3870"/>
    <lineage>
        <taxon>Eukaryota</taxon>
        <taxon>Viridiplantae</taxon>
        <taxon>Streptophyta</taxon>
        <taxon>Embryophyta</taxon>
        <taxon>Tracheophyta</taxon>
        <taxon>Spermatophyta</taxon>
        <taxon>Magnoliopsida</taxon>
        <taxon>eudicotyledons</taxon>
        <taxon>Gunneridae</taxon>
        <taxon>Pentapetalae</taxon>
        <taxon>rosids</taxon>
        <taxon>fabids</taxon>
        <taxon>Fabales</taxon>
        <taxon>Fabaceae</taxon>
        <taxon>Papilionoideae</taxon>
        <taxon>50 kb inversion clade</taxon>
        <taxon>genistoids sensu lato</taxon>
        <taxon>core genistoids</taxon>
        <taxon>Genisteae</taxon>
        <taxon>Lupinus</taxon>
    </lineage>
</organism>
<evidence type="ECO:0000256" key="1">
    <source>
        <dbReference type="ARBA" id="ARBA00001971"/>
    </source>
</evidence>
<dbReference type="PROSITE" id="PS00086">
    <property type="entry name" value="CYTOCHROME_P450"/>
    <property type="match status" value="1"/>
</dbReference>
<evidence type="ECO:0000256" key="8">
    <source>
        <dbReference type="PIRSR" id="PIRSR602401-1"/>
    </source>
</evidence>
<dbReference type="FunFam" id="1.10.630.10:FF:000043">
    <property type="entry name" value="Cytochrome P450 99A2"/>
    <property type="match status" value="1"/>
</dbReference>
<evidence type="ECO:0000256" key="3">
    <source>
        <dbReference type="ARBA" id="ARBA00022617"/>
    </source>
</evidence>
<dbReference type="PRINTS" id="PR00385">
    <property type="entry name" value="P450"/>
</dbReference>
<keyword evidence="6 8" id="KW-0408">Iron</keyword>
<keyword evidence="11" id="KW-1185">Reference proteome</keyword>
<evidence type="ECO:0000256" key="5">
    <source>
        <dbReference type="ARBA" id="ARBA00023002"/>
    </source>
</evidence>
<dbReference type="InterPro" id="IPR036396">
    <property type="entry name" value="Cyt_P450_sf"/>
</dbReference>
<evidence type="ECO:0000256" key="7">
    <source>
        <dbReference type="ARBA" id="ARBA00023033"/>
    </source>
</evidence>
<evidence type="ECO:0000256" key="2">
    <source>
        <dbReference type="ARBA" id="ARBA00010617"/>
    </source>
</evidence>
<comment type="cofactor">
    <cofactor evidence="1 8">
        <name>heme</name>
        <dbReference type="ChEBI" id="CHEBI:30413"/>
    </cofactor>
</comment>
<dbReference type="SUPFAM" id="SSF48264">
    <property type="entry name" value="Cytochrome P450"/>
    <property type="match status" value="1"/>
</dbReference>
<dbReference type="Pfam" id="PF00067">
    <property type="entry name" value="p450"/>
    <property type="match status" value="1"/>
</dbReference>
<reference evidence="11" key="1">
    <citation type="journal article" date="2020" name="Nat. Commun.">
        <title>Genome sequence of the cluster root forming white lupin.</title>
        <authorList>
            <person name="Hufnagel B."/>
            <person name="Marques A."/>
            <person name="Soriano A."/>
            <person name="Marques L."/>
            <person name="Divol F."/>
            <person name="Doumas P."/>
            <person name="Sallet E."/>
            <person name="Mancinotti D."/>
            <person name="Carrere S."/>
            <person name="Marande W."/>
            <person name="Arribat S."/>
            <person name="Keller J."/>
            <person name="Huneau C."/>
            <person name="Blein T."/>
            <person name="Aime D."/>
            <person name="Laguerre M."/>
            <person name="Taylor J."/>
            <person name="Schubert V."/>
            <person name="Nelson M."/>
            <person name="Geu-Flores F."/>
            <person name="Crespi M."/>
            <person name="Gallardo-Guerrero K."/>
            <person name="Delaux P.-M."/>
            <person name="Salse J."/>
            <person name="Berges H."/>
            <person name="Guyot R."/>
            <person name="Gouzy J."/>
            <person name="Peret B."/>
        </authorList>
    </citation>
    <scope>NUCLEOTIDE SEQUENCE [LARGE SCALE GENOMIC DNA]</scope>
    <source>
        <strain evidence="11">cv. Amiga</strain>
    </source>
</reference>
<dbReference type="GO" id="GO:0020037">
    <property type="term" value="F:heme binding"/>
    <property type="evidence" value="ECO:0007669"/>
    <property type="project" value="InterPro"/>
</dbReference>
<proteinExistence type="inferred from homology"/>
<dbReference type="InterPro" id="IPR002401">
    <property type="entry name" value="Cyt_P450_E_grp-I"/>
</dbReference>
<dbReference type="CDD" id="cd11072">
    <property type="entry name" value="CYP71-like"/>
    <property type="match status" value="1"/>
</dbReference>
<dbReference type="OrthoDB" id="2789670at2759"/>
<evidence type="ECO:0000313" key="11">
    <source>
        <dbReference type="Proteomes" id="UP000447434"/>
    </source>
</evidence>
<dbReference type="GO" id="GO:0005506">
    <property type="term" value="F:iron ion binding"/>
    <property type="evidence" value="ECO:0007669"/>
    <property type="project" value="InterPro"/>
</dbReference>
<gene>
    <name evidence="10" type="ORF">Lalb_Chr11g0069971</name>
</gene>
<dbReference type="PRINTS" id="PR00463">
    <property type="entry name" value="EP450I"/>
</dbReference>
<evidence type="ECO:0000256" key="6">
    <source>
        <dbReference type="ARBA" id="ARBA00023004"/>
    </source>
</evidence>
<evidence type="ECO:0000256" key="9">
    <source>
        <dbReference type="RuleBase" id="RU000461"/>
    </source>
</evidence>
<dbReference type="GO" id="GO:0004497">
    <property type="term" value="F:monooxygenase activity"/>
    <property type="evidence" value="ECO:0007669"/>
    <property type="project" value="UniProtKB-KW"/>
</dbReference>
<protein>
    <submittedName>
        <fullName evidence="10">Putative premnaspirodiene oxygenase</fullName>
    </submittedName>
</protein>
<dbReference type="Proteomes" id="UP000447434">
    <property type="component" value="Chromosome 11"/>
</dbReference>
<dbReference type="PANTHER" id="PTHR47955">
    <property type="entry name" value="CYTOCHROME P450 FAMILY 71 PROTEIN"/>
    <property type="match status" value="1"/>
</dbReference>
<keyword evidence="7 9" id="KW-0503">Monooxygenase</keyword>
<feature type="binding site" description="axial binding residue" evidence="8">
    <location>
        <position position="446"/>
    </location>
    <ligand>
        <name>heme</name>
        <dbReference type="ChEBI" id="CHEBI:30413"/>
    </ligand>
    <ligandPart>
        <name>Fe</name>
        <dbReference type="ChEBI" id="CHEBI:18248"/>
    </ligandPart>
</feature>
<keyword evidence="5 9" id="KW-0560">Oxidoreductase</keyword>
<evidence type="ECO:0000313" key="10">
    <source>
        <dbReference type="EMBL" id="KAE9604308.1"/>
    </source>
</evidence>
<dbReference type="AlphaFoldDB" id="A0A6A5PAD5"/>
<dbReference type="GO" id="GO:0016705">
    <property type="term" value="F:oxidoreductase activity, acting on paired donors, with incorporation or reduction of molecular oxygen"/>
    <property type="evidence" value="ECO:0007669"/>
    <property type="project" value="InterPro"/>
</dbReference>
<keyword evidence="4 8" id="KW-0479">Metal-binding</keyword>
<dbReference type="PANTHER" id="PTHR47955:SF19">
    <property type="entry name" value="CYTOCHROME P450 71A9-LIKE ISOFORM X1"/>
    <property type="match status" value="1"/>
</dbReference>
<sequence length="505" mass="57970">MALFQWLQESFRLFFLFAFIMMVLLMKFLLIDKSRKRRSNLPPGPPTLPIIGNLHQLGNMPHLSLQSLAHKYGPLIYLQLGQIPTLVVSSAKLAKEVLKTHDLALANHPQLFAAKHLLYNCTDITFSPYGAYWRHIRKICIHELLSDKRVNSHSSIRDEEVARLICRITGTYPGTINLSKMLRLYTNDVLCRLVFGRDFSEGGDYFPHGFREMLDEVREHLAGFSVGDFFPSLEFIHTLTGMKSRLQDTFRRLDQLFDQILNEHLASEKVEEHKDLVDSLLDVHKNDSDEQPLTTDSIKAIILDMFDAGTDTNFITLDWVMTELLMNPEVMEKAQREVRSTMKERRVVAESDLNQLQYMRFVIKEVLRLHPPAPIVPRESMEDIILEGYKIPVKTRVLVNSWAIGRNPESWEDPNTFKPERFLGSNIDHRGQDFKLIPFGAGRRGCPGIKFATAVIELALAQLLYSFDWELPPGTSAKDLDLTEVFGISMYKKESLCVVAKPHFL</sequence>
<comment type="similarity">
    <text evidence="2 9">Belongs to the cytochrome P450 family.</text>
</comment>
<accession>A0A6A5PAD5</accession>
<keyword evidence="3 8" id="KW-0349">Heme</keyword>
<comment type="caution">
    <text evidence="10">The sequence shown here is derived from an EMBL/GenBank/DDBJ whole genome shotgun (WGS) entry which is preliminary data.</text>
</comment>
<dbReference type="Gene3D" id="1.10.630.10">
    <property type="entry name" value="Cytochrome P450"/>
    <property type="match status" value="1"/>
</dbReference>
<dbReference type="EMBL" id="WOCE01000011">
    <property type="protein sequence ID" value="KAE9604308.1"/>
    <property type="molecule type" value="Genomic_DNA"/>
</dbReference>
<name>A0A6A5PAD5_LUPAL</name>
<evidence type="ECO:0000256" key="4">
    <source>
        <dbReference type="ARBA" id="ARBA00022723"/>
    </source>
</evidence>
<dbReference type="InterPro" id="IPR001128">
    <property type="entry name" value="Cyt_P450"/>
</dbReference>